<comment type="subcellular location">
    <subcellularLocation>
        <location evidence="2">Cell membrane</location>
    </subcellularLocation>
</comment>
<evidence type="ECO:0000256" key="3">
    <source>
        <dbReference type="ARBA" id="ARBA00012438"/>
    </source>
</evidence>
<dbReference type="InterPro" id="IPR005467">
    <property type="entry name" value="His_kinase_dom"/>
</dbReference>
<evidence type="ECO:0000256" key="8">
    <source>
        <dbReference type="ARBA" id="ARBA00022777"/>
    </source>
</evidence>
<feature type="domain" description="Histidine kinase" evidence="14">
    <location>
        <begin position="248"/>
        <end position="470"/>
    </location>
</feature>
<dbReference type="SUPFAM" id="SSF47384">
    <property type="entry name" value="Homodimeric domain of signal transducing histidine kinase"/>
    <property type="match status" value="1"/>
</dbReference>
<reference evidence="15" key="1">
    <citation type="journal article" date="2015" name="PeerJ">
        <title>First genomic representation of candidate bacterial phylum KSB3 points to enhanced environmental sensing as a trigger of wastewater bulking.</title>
        <authorList>
            <person name="Sekiguchi Y."/>
            <person name="Ohashi A."/>
            <person name="Parks D.H."/>
            <person name="Yamauchi T."/>
            <person name="Tyson G.W."/>
            <person name="Hugenholtz P."/>
        </authorList>
    </citation>
    <scope>NUCLEOTIDE SEQUENCE [LARGE SCALE GENOMIC DNA]</scope>
</reference>
<keyword evidence="10" id="KW-0902">Two-component regulatory system</keyword>
<dbReference type="FunFam" id="3.30.565.10:FF:000023">
    <property type="entry name" value="PAS domain-containing sensor histidine kinase"/>
    <property type="match status" value="1"/>
</dbReference>
<keyword evidence="12" id="KW-0175">Coiled coil</keyword>
<keyword evidence="13" id="KW-1133">Transmembrane helix</keyword>
<dbReference type="InterPro" id="IPR050736">
    <property type="entry name" value="Sensor_HK_Regulatory"/>
</dbReference>
<evidence type="ECO:0000256" key="4">
    <source>
        <dbReference type="ARBA" id="ARBA00022475"/>
    </source>
</evidence>
<evidence type="ECO:0000313" key="15">
    <source>
        <dbReference type="EMBL" id="GAK52331.1"/>
    </source>
</evidence>
<dbReference type="SMART" id="SM00388">
    <property type="entry name" value="HisKA"/>
    <property type="match status" value="1"/>
</dbReference>
<protein>
    <recommendedName>
        <fullName evidence="3">histidine kinase</fullName>
        <ecNumber evidence="3">2.7.13.3</ecNumber>
    </recommendedName>
</protein>
<dbReference type="SMART" id="SM00387">
    <property type="entry name" value="HATPase_c"/>
    <property type="match status" value="1"/>
</dbReference>
<evidence type="ECO:0000256" key="6">
    <source>
        <dbReference type="ARBA" id="ARBA00022679"/>
    </source>
</evidence>
<dbReference type="Gene3D" id="3.30.565.10">
    <property type="entry name" value="Histidine kinase-like ATPase, C-terminal domain"/>
    <property type="match status" value="1"/>
</dbReference>
<proteinExistence type="predicted"/>
<dbReference type="GO" id="GO:0000155">
    <property type="term" value="F:phosphorelay sensor kinase activity"/>
    <property type="evidence" value="ECO:0007669"/>
    <property type="project" value="InterPro"/>
</dbReference>
<keyword evidence="7" id="KW-0547">Nucleotide-binding</keyword>
<dbReference type="PRINTS" id="PR00344">
    <property type="entry name" value="BCTRLSENSOR"/>
</dbReference>
<dbReference type="PANTHER" id="PTHR43711">
    <property type="entry name" value="TWO-COMPONENT HISTIDINE KINASE"/>
    <property type="match status" value="1"/>
</dbReference>
<dbReference type="GO" id="GO:0005886">
    <property type="term" value="C:plasma membrane"/>
    <property type="evidence" value="ECO:0007669"/>
    <property type="project" value="UniProtKB-SubCell"/>
</dbReference>
<feature type="transmembrane region" description="Helical" evidence="13">
    <location>
        <begin position="162"/>
        <end position="178"/>
    </location>
</feature>
<dbReference type="InterPro" id="IPR003661">
    <property type="entry name" value="HisK_dim/P_dom"/>
</dbReference>
<feature type="coiled-coil region" evidence="12">
    <location>
        <begin position="186"/>
        <end position="223"/>
    </location>
</feature>
<feature type="transmembrane region" description="Helical" evidence="13">
    <location>
        <begin position="89"/>
        <end position="114"/>
    </location>
</feature>
<evidence type="ECO:0000256" key="12">
    <source>
        <dbReference type="SAM" id="Coils"/>
    </source>
</evidence>
<keyword evidence="13" id="KW-0812">Transmembrane</keyword>
<dbReference type="InterPro" id="IPR004358">
    <property type="entry name" value="Sig_transdc_His_kin-like_C"/>
</dbReference>
<feature type="transmembrane region" description="Helical" evidence="13">
    <location>
        <begin position="134"/>
        <end position="155"/>
    </location>
</feature>
<keyword evidence="6" id="KW-0808">Transferase</keyword>
<organism evidence="15">
    <name type="scientific">Candidatus Moduliflexus flocculans</name>
    <dbReference type="NCBI Taxonomy" id="1499966"/>
    <lineage>
        <taxon>Bacteria</taxon>
        <taxon>Candidatus Moduliflexota</taxon>
        <taxon>Candidatus Moduliflexia</taxon>
        <taxon>Candidatus Moduliflexales</taxon>
        <taxon>Candidatus Moduliflexaceae</taxon>
    </lineage>
</organism>
<dbReference type="Proteomes" id="UP000030700">
    <property type="component" value="Unassembled WGS sequence"/>
</dbReference>
<feature type="transmembrane region" description="Helical" evidence="13">
    <location>
        <begin position="61"/>
        <end position="77"/>
    </location>
</feature>
<name>A0A081BPL5_9BACT</name>
<dbReference type="AlphaFoldDB" id="A0A081BPL5"/>
<dbReference type="InterPro" id="IPR036097">
    <property type="entry name" value="HisK_dim/P_sf"/>
</dbReference>
<accession>A0A081BPL5</accession>
<dbReference type="Pfam" id="PF00512">
    <property type="entry name" value="HisKA"/>
    <property type="match status" value="1"/>
</dbReference>
<dbReference type="Gene3D" id="1.10.287.130">
    <property type="match status" value="1"/>
</dbReference>
<evidence type="ECO:0000256" key="5">
    <source>
        <dbReference type="ARBA" id="ARBA00022553"/>
    </source>
</evidence>
<dbReference type="EC" id="2.7.13.3" evidence="3"/>
<keyword evidence="4" id="KW-1003">Cell membrane</keyword>
<evidence type="ECO:0000256" key="13">
    <source>
        <dbReference type="SAM" id="Phobius"/>
    </source>
</evidence>
<keyword evidence="8 15" id="KW-0418">Kinase</keyword>
<dbReference type="Pfam" id="PF02518">
    <property type="entry name" value="HATPase_c"/>
    <property type="match status" value="1"/>
</dbReference>
<dbReference type="Pfam" id="PF20966">
    <property type="entry name" value="MASE6"/>
    <property type="match status" value="1"/>
</dbReference>
<evidence type="ECO:0000256" key="1">
    <source>
        <dbReference type="ARBA" id="ARBA00000085"/>
    </source>
</evidence>
<evidence type="ECO:0000256" key="11">
    <source>
        <dbReference type="ARBA" id="ARBA00023136"/>
    </source>
</evidence>
<dbReference type="GO" id="GO:0005524">
    <property type="term" value="F:ATP binding"/>
    <property type="evidence" value="ECO:0007669"/>
    <property type="project" value="UniProtKB-KW"/>
</dbReference>
<dbReference type="InterPro" id="IPR003594">
    <property type="entry name" value="HATPase_dom"/>
</dbReference>
<dbReference type="InterPro" id="IPR036890">
    <property type="entry name" value="HATPase_C_sf"/>
</dbReference>
<gene>
    <name evidence="15" type="ORF">U14_03582</name>
</gene>
<feature type="transmembrane region" description="Helical" evidence="13">
    <location>
        <begin position="27"/>
        <end position="49"/>
    </location>
</feature>
<dbReference type="CDD" id="cd00082">
    <property type="entry name" value="HisKA"/>
    <property type="match status" value="1"/>
</dbReference>
<evidence type="ECO:0000256" key="9">
    <source>
        <dbReference type="ARBA" id="ARBA00022840"/>
    </source>
</evidence>
<evidence type="ECO:0000256" key="10">
    <source>
        <dbReference type="ARBA" id="ARBA00023012"/>
    </source>
</evidence>
<dbReference type="HOGENOM" id="CLU_574489_0_0_0"/>
<evidence type="ECO:0000259" key="14">
    <source>
        <dbReference type="PROSITE" id="PS50109"/>
    </source>
</evidence>
<dbReference type="PROSITE" id="PS50109">
    <property type="entry name" value="HIS_KIN"/>
    <property type="match status" value="1"/>
</dbReference>
<keyword evidence="5" id="KW-0597">Phosphoprotein</keyword>
<keyword evidence="9" id="KW-0067">ATP-binding</keyword>
<dbReference type="EMBL" id="DF820458">
    <property type="protein sequence ID" value="GAK52331.1"/>
    <property type="molecule type" value="Genomic_DNA"/>
</dbReference>
<keyword evidence="11 13" id="KW-0472">Membrane</keyword>
<dbReference type="CDD" id="cd16922">
    <property type="entry name" value="HATPase_EvgS-ArcB-TorS-like"/>
    <property type="match status" value="1"/>
</dbReference>
<dbReference type="SUPFAM" id="SSF55874">
    <property type="entry name" value="ATPase domain of HSP90 chaperone/DNA topoisomerase II/histidine kinase"/>
    <property type="match status" value="1"/>
</dbReference>
<evidence type="ECO:0000256" key="2">
    <source>
        <dbReference type="ARBA" id="ARBA00004236"/>
    </source>
</evidence>
<evidence type="ECO:0000256" key="7">
    <source>
        <dbReference type="ARBA" id="ARBA00022741"/>
    </source>
</evidence>
<keyword evidence="16" id="KW-1185">Reference proteome</keyword>
<comment type="catalytic activity">
    <reaction evidence="1">
        <text>ATP + protein L-histidine = ADP + protein N-phospho-L-histidine.</text>
        <dbReference type="EC" id="2.7.13.3"/>
    </reaction>
</comment>
<evidence type="ECO:0000313" key="16">
    <source>
        <dbReference type="Proteomes" id="UP000030700"/>
    </source>
</evidence>
<dbReference type="STRING" id="1499966.U14_03582"/>
<sequence length="475" mass="53992">MTISLARFYQLYQHIKTQLSEEERQRFYFFVGICCLGLPVLFGFSGYHLFRGEYLDGVRDGIVAVLYLSSAIFLLHTSKKTLVYRFDVYLISVLIWGIFFVGTYNGATIFWMYVLPPVSFFLLGLQEAFIPVGASYGVIALAFFRIPLVTVIPYGYSVPVKIRFLVTYFLLCVISYAYETLRDRFRNEALQEHEKLRQEIQQRQRIEEELRRSRGELEQRVSERTAELATAKELAEVANLAKSNFLNGMSHEFRTPLNHIMGFTQILQAQLAEQVNERQAEYFQTVLQSSHHLLTILEDILELSRLDMGDIVTHRTPVKLCDLLHESLTTIRSKDMQKLVECTLDIPEELDALTVCADERHLKQVLFNLLSNAVKFTPYGGKVHVRLEQKGEEAIIHVSDTGIGITAEQQEMIFSKFYQVSAGLKGKTPGTGLGLALAKRLVELHHGRIWVESGGAGQGSRFSVALPLESPPPIV</sequence>
<dbReference type="InterPro" id="IPR048435">
    <property type="entry name" value="MASE6"/>
</dbReference>
<dbReference type="PANTHER" id="PTHR43711:SF31">
    <property type="entry name" value="HISTIDINE KINASE"/>
    <property type="match status" value="1"/>
</dbReference>